<organism evidence="1">
    <name type="scientific">Candidatus Kentrum sp. LPFa</name>
    <dbReference type="NCBI Taxonomy" id="2126335"/>
    <lineage>
        <taxon>Bacteria</taxon>
        <taxon>Pseudomonadati</taxon>
        <taxon>Pseudomonadota</taxon>
        <taxon>Gammaproteobacteria</taxon>
        <taxon>Candidatus Kentrum</taxon>
    </lineage>
</organism>
<accession>A0A450X1E2</accession>
<reference evidence="1" key="1">
    <citation type="submission" date="2019-02" db="EMBL/GenBank/DDBJ databases">
        <authorList>
            <person name="Gruber-Vodicka R. H."/>
            <person name="Seah K. B. B."/>
        </authorList>
    </citation>
    <scope>NUCLEOTIDE SEQUENCE</scope>
    <source>
        <strain evidence="1">BECK_S313</strain>
    </source>
</reference>
<evidence type="ECO:0000313" key="1">
    <source>
        <dbReference type="EMBL" id="VFK23124.1"/>
    </source>
</evidence>
<proteinExistence type="predicted"/>
<dbReference type="EMBL" id="CAADFK010000341">
    <property type="protein sequence ID" value="VFK23124.1"/>
    <property type="molecule type" value="Genomic_DNA"/>
</dbReference>
<sequence>MKIYLKFYSNLRQLTQKNYFPSCCRLFGKPVTKGELVNDEELYTVGINRYKYDAKKGKIKKDPVC</sequence>
<gene>
    <name evidence="1" type="ORF">BECKLPF1236B_GA0070989_13411</name>
</gene>
<protein>
    <submittedName>
        <fullName evidence="1">Uncharacterized protein</fullName>
    </submittedName>
</protein>
<name>A0A450X1E2_9GAMM</name>
<dbReference type="AlphaFoldDB" id="A0A450X1E2"/>